<feature type="region of interest" description="Disordered" evidence="1">
    <location>
        <begin position="95"/>
        <end position="144"/>
    </location>
</feature>
<accession>A0ABW4QYY6</accession>
<proteinExistence type="predicted"/>
<protein>
    <submittedName>
        <fullName evidence="2">Uncharacterized protein</fullName>
    </submittedName>
</protein>
<reference evidence="3" key="1">
    <citation type="journal article" date="2019" name="Int. J. Syst. Evol. Microbiol.">
        <title>The Global Catalogue of Microorganisms (GCM) 10K type strain sequencing project: providing services to taxonomists for standard genome sequencing and annotation.</title>
        <authorList>
            <consortium name="The Broad Institute Genomics Platform"/>
            <consortium name="The Broad Institute Genome Sequencing Center for Infectious Disease"/>
            <person name="Wu L."/>
            <person name="Ma J."/>
        </authorList>
    </citation>
    <scope>NUCLEOTIDE SEQUENCE [LARGE SCALE GENOMIC DNA]</scope>
    <source>
        <strain evidence="3">CGMCC 1.15795</strain>
    </source>
</reference>
<keyword evidence="3" id="KW-1185">Reference proteome</keyword>
<evidence type="ECO:0000313" key="2">
    <source>
        <dbReference type="EMBL" id="MFD1874829.1"/>
    </source>
</evidence>
<evidence type="ECO:0000313" key="3">
    <source>
        <dbReference type="Proteomes" id="UP001597197"/>
    </source>
</evidence>
<comment type="caution">
    <text evidence="2">The sequence shown here is derived from an EMBL/GenBank/DDBJ whole genome shotgun (WGS) entry which is preliminary data.</text>
</comment>
<evidence type="ECO:0000256" key="1">
    <source>
        <dbReference type="SAM" id="MobiDB-lite"/>
    </source>
</evidence>
<gene>
    <name evidence="2" type="ORF">ACFSDX_20515</name>
</gene>
<dbReference type="Proteomes" id="UP001597197">
    <property type="component" value="Unassembled WGS sequence"/>
</dbReference>
<sequence length="144" mass="15560">MCAGRLRPLPLPMPYLIAPRRRITLNFQATDYDALAADAARAGHAAPSAYALPWSKRAARRRALERALATRPTQADYQQQLAEAVDKAVTALITKTEAAPSSTEAPPPLTPEQETRAEASPSPAPTRRGPRSQVAVAKVNLRRA</sequence>
<name>A0ABW4QYY6_9BACT</name>
<organism evidence="2 3">
    <name type="scientific">Hymenobacter bucti</name>
    <dbReference type="NCBI Taxonomy" id="1844114"/>
    <lineage>
        <taxon>Bacteria</taxon>
        <taxon>Pseudomonadati</taxon>
        <taxon>Bacteroidota</taxon>
        <taxon>Cytophagia</taxon>
        <taxon>Cytophagales</taxon>
        <taxon>Hymenobacteraceae</taxon>
        <taxon>Hymenobacter</taxon>
    </lineage>
</organism>
<dbReference type="RefSeq" id="WP_382316958.1">
    <property type="nucleotide sequence ID" value="NZ_JBHUFD010000018.1"/>
</dbReference>
<dbReference type="EMBL" id="JBHUFD010000018">
    <property type="protein sequence ID" value="MFD1874829.1"/>
    <property type="molecule type" value="Genomic_DNA"/>
</dbReference>